<sequence length="220" mass="25535">MQVSKWYHNGIKDTPKMNRGDKFLIMKKINYRQIYMMKSQREKKIREICPGIPYSSGIYAFYRTDEAGIRRSYVGQAVSLCERCASHLGEYDHIALSLKKHKFYSESNPTGWKLTYMTCKKSELDQKEIETIKSFADKGFQMYNITAGGQSTGKQVTGQYKPPKTYMQGVQQGKKTLARELSHIIDTHLQVSLKPEKQSNKVSIRAFEKFQNLIDEKTYE</sequence>
<dbReference type="InterPro" id="IPR035901">
    <property type="entry name" value="GIY-YIG_endonuc_sf"/>
</dbReference>
<dbReference type="SUPFAM" id="SSF82771">
    <property type="entry name" value="GIY-YIG endonuclease"/>
    <property type="match status" value="1"/>
</dbReference>
<keyword evidence="1" id="KW-0255">Endonuclease</keyword>
<keyword evidence="1" id="KW-0540">Nuclease</keyword>
<keyword evidence="1" id="KW-0378">Hydrolase</keyword>
<name>A0A8S5RN85_9VIRU</name>
<organism evidence="1">
    <name type="scientific">virus sp. ctEfN2</name>
    <dbReference type="NCBI Taxonomy" id="2825810"/>
    <lineage>
        <taxon>Viruses</taxon>
    </lineage>
</organism>
<protein>
    <submittedName>
        <fullName evidence="1">Intron-associated endonuclease 1</fullName>
    </submittedName>
</protein>
<accession>A0A8S5RN85</accession>
<reference evidence="1" key="1">
    <citation type="journal article" date="2021" name="Proc. Natl. Acad. Sci. U.S.A.">
        <title>A Catalog of Tens of Thousands of Viruses from Human Metagenomes Reveals Hidden Associations with Chronic Diseases.</title>
        <authorList>
            <person name="Tisza M.J."/>
            <person name="Buck C.B."/>
        </authorList>
    </citation>
    <scope>NUCLEOTIDE SEQUENCE</scope>
    <source>
        <strain evidence="1">CtEfN2</strain>
    </source>
</reference>
<proteinExistence type="predicted"/>
<dbReference type="GO" id="GO:0004519">
    <property type="term" value="F:endonuclease activity"/>
    <property type="evidence" value="ECO:0007669"/>
    <property type="project" value="UniProtKB-KW"/>
</dbReference>
<dbReference type="EMBL" id="BK059123">
    <property type="protein sequence ID" value="DAE32476.1"/>
    <property type="molecule type" value="Genomic_DNA"/>
</dbReference>
<evidence type="ECO:0000313" key="1">
    <source>
        <dbReference type="EMBL" id="DAE32476.1"/>
    </source>
</evidence>